<proteinExistence type="predicted"/>
<dbReference type="AlphaFoldDB" id="A0A915JM29"/>
<feature type="region of interest" description="Disordered" evidence="1">
    <location>
        <begin position="230"/>
        <end position="279"/>
    </location>
</feature>
<reference evidence="3" key="1">
    <citation type="submission" date="2022-11" db="UniProtKB">
        <authorList>
            <consortium name="WormBaseParasite"/>
        </authorList>
    </citation>
    <scope>IDENTIFICATION</scope>
</reference>
<evidence type="ECO:0000256" key="1">
    <source>
        <dbReference type="SAM" id="MobiDB-lite"/>
    </source>
</evidence>
<feature type="region of interest" description="Disordered" evidence="1">
    <location>
        <begin position="35"/>
        <end position="72"/>
    </location>
</feature>
<evidence type="ECO:0000313" key="3">
    <source>
        <dbReference type="WBParaSite" id="nRc.2.0.1.t27051-RA"/>
    </source>
</evidence>
<feature type="compositionally biased region" description="Basic and acidic residues" evidence="1">
    <location>
        <begin position="256"/>
        <end position="279"/>
    </location>
</feature>
<name>A0A915JM29_ROMCU</name>
<accession>A0A915JM29</accession>
<dbReference type="WBParaSite" id="nRc.2.0.1.t27051-RA">
    <property type="protein sequence ID" value="nRc.2.0.1.t27051-RA"/>
    <property type="gene ID" value="nRc.2.0.1.g27051"/>
</dbReference>
<protein>
    <submittedName>
        <fullName evidence="3">Uncharacterized protein</fullName>
    </submittedName>
</protein>
<organism evidence="2 3">
    <name type="scientific">Romanomermis culicivorax</name>
    <name type="common">Nematode worm</name>
    <dbReference type="NCBI Taxonomy" id="13658"/>
    <lineage>
        <taxon>Eukaryota</taxon>
        <taxon>Metazoa</taxon>
        <taxon>Ecdysozoa</taxon>
        <taxon>Nematoda</taxon>
        <taxon>Enoplea</taxon>
        <taxon>Dorylaimia</taxon>
        <taxon>Mermithida</taxon>
        <taxon>Mermithoidea</taxon>
        <taxon>Mermithidae</taxon>
        <taxon>Romanomermis</taxon>
    </lineage>
</organism>
<feature type="compositionally biased region" description="Polar residues" evidence="1">
    <location>
        <begin position="47"/>
        <end position="64"/>
    </location>
</feature>
<dbReference type="Proteomes" id="UP000887565">
    <property type="component" value="Unplaced"/>
</dbReference>
<evidence type="ECO:0000313" key="2">
    <source>
        <dbReference type="Proteomes" id="UP000887565"/>
    </source>
</evidence>
<sequence>MLDANFSVGNPNSALSIEMQQQQQQQIRCQQQQQLNLTASKQRKDSFSNSSQMNQTAAYNNMPDTPTKEKRQHSFDAAAVAFEHSMSLTSSQQHLYRSDSQSQQHLQQHQMLQQRLFSSQGDAIHDEQKRRSVKEDLVAPRVMEVESGDVFEEESDENDDEMMMHSATHGLTTQQASNLFENLSKTIPTMHGNKDSPSSVQANNSSILSSTKRKGSILDDVIGKLTNRCQTSTGPFVDESSSSSIPAMPSEADVEPTTKRAKFDMQEDCPTDRGDYALV</sequence>
<keyword evidence="2" id="KW-1185">Reference proteome</keyword>